<evidence type="ECO:0000256" key="1">
    <source>
        <dbReference type="ARBA" id="ARBA00009477"/>
    </source>
</evidence>
<dbReference type="STRING" id="392484.LP43_1618"/>
<evidence type="ECO:0000259" key="3">
    <source>
        <dbReference type="Pfam" id="PF25973"/>
    </source>
</evidence>
<proteinExistence type="inferred from homology"/>
<evidence type="ECO:0000313" key="4">
    <source>
        <dbReference type="EMBL" id="KGM06398.1"/>
    </source>
</evidence>
<comment type="caution">
    <text evidence="4">The sequence shown here is derived from an EMBL/GenBank/DDBJ whole genome shotgun (WGS) entry which is preliminary data.</text>
</comment>
<dbReference type="InterPro" id="IPR006143">
    <property type="entry name" value="RND_pump_MFP"/>
</dbReference>
<evidence type="ECO:0000256" key="2">
    <source>
        <dbReference type="SAM" id="Coils"/>
    </source>
</evidence>
<feature type="domain" description="CzcB-like barrel-sandwich hybrid" evidence="3">
    <location>
        <begin position="77"/>
        <end position="216"/>
    </location>
</feature>
<comment type="similarity">
    <text evidence="1">Belongs to the membrane fusion protein (MFP) (TC 8.A.1) family.</text>
</comment>
<sequence>MKFNPTKLIVFLFAIVLLVAVIFYARTMMAAQSERPMPMQPDKVANPEVSVIIAETGSYTAEIEAFGPAQAHFDITLTAQVAGQVEQINTKFENGQRLNQGDWLAQLENSDYQAAVNSAKQALAEAQVTLLEEERQGLQALTEWQSSGLEGQPDSDLVLRKPQLEAAKQSVEQAQANLKSAEQDLAQSLLKVPFDALVVNRKIAPGSYVQTGTEVAELYSTDRVEVAVSLAATDWQKLPPHDMLNTTKWPATLISVEHDQQWQGYVLRSEQHLDGETRQRALVLAVDKPFDQENRLYPGTFVKAEIQGLTVDGLWKLPSSALSQRGEIWYVTDDNTLDKFTATTAFTKASDIYIKPPAEFNNTSKAVLAHPLNSYLKGMAVNQVENNDYE</sequence>
<dbReference type="PANTHER" id="PTHR30469:SF12">
    <property type="entry name" value="MULTIDRUG RESISTANCE PROTEIN MDTA"/>
    <property type="match status" value="1"/>
</dbReference>
<name>A0A0A0BCU5_9GAMM</name>
<dbReference type="Gene3D" id="2.40.30.170">
    <property type="match status" value="1"/>
</dbReference>
<dbReference type="NCBIfam" id="TIGR01730">
    <property type="entry name" value="RND_mfp"/>
    <property type="match status" value="1"/>
</dbReference>
<dbReference type="Pfam" id="PF25973">
    <property type="entry name" value="BSH_CzcB"/>
    <property type="match status" value="1"/>
</dbReference>
<dbReference type="PANTHER" id="PTHR30469">
    <property type="entry name" value="MULTIDRUG RESISTANCE PROTEIN MDTA"/>
    <property type="match status" value="1"/>
</dbReference>
<accession>A0A0A0BCU5</accession>
<dbReference type="SUPFAM" id="SSF111369">
    <property type="entry name" value="HlyD-like secretion proteins"/>
    <property type="match status" value="1"/>
</dbReference>
<feature type="coiled-coil region" evidence="2">
    <location>
        <begin position="109"/>
        <end position="136"/>
    </location>
</feature>
<dbReference type="GO" id="GO:0015562">
    <property type="term" value="F:efflux transmembrane transporter activity"/>
    <property type="evidence" value="ECO:0007669"/>
    <property type="project" value="TreeGrafter"/>
</dbReference>
<dbReference type="Proteomes" id="UP000029999">
    <property type="component" value="Unassembled WGS sequence"/>
</dbReference>
<protein>
    <submittedName>
        <fullName evidence="4">Membrane fusion protein of RND family multidrug efflux pump</fullName>
    </submittedName>
</protein>
<evidence type="ECO:0000313" key="5">
    <source>
        <dbReference type="Proteomes" id="UP000029999"/>
    </source>
</evidence>
<dbReference type="GO" id="GO:1990281">
    <property type="term" value="C:efflux pump complex"/>
    <property type="evidence" value="ECO:0007669"/>
    <property type="project" value="TreeGrafter"/>
</dbReference>
<gene>
    <name evidence="4" type="ORF">LP43_1618</name>
</gene>
<keyword evidence="2" id="KW-0175">Coiled coil</keyword>
<dbReference type="EMBL" id="JRQD01000004">
    <property type="protein sequence ID" value="KGM06398.1"/>
    <property type="molecule type" value="Genomic_DNA"/>
</dbReference>
<dbReference type="RefSeq" id="WP_036314103.1">
    <property type="nucleotide sequence ID" value="NZ_JRQD01000004.1"/>
</dbReference>
<reference evidence="4 5" key="1">
    <citation type="submission" date="2014-09" db="EMBL/GenBank/DDBJ databases">
        <authorList>
            <person name="Grob C."/>
            <person name="Taubert M."/>
            <person name="Howat A.M."/>
            <person name="Burns O.J."/>
            <person name="Dixon J.L."/>
            <person name="Chen Y."/>
            <person name="Murrell J.C."/>
        </authorList>
    </citation>
    <scope>NUCLEOTIDE SEQUENCE [LARGE SCALE GENOMIC DNA]</scope>
    <source>
        <strain evidence="4">L4</strain>
    </source>
</reference>
<organism evidence="4 5">
    <name type="scientific">Methylophaga thiooxydans</name>
    <dbReference type="NCBI Taxonomy" id="392484"/>
    <lineage>
        <taxon>Bacteria</taxon>
        <taxon>Pseudomonadati</taxon>
        <taxon>Pseudomonadota</taxon>
        <taxon>Gammaproteobacteria</taxon>
        <taxon>Thiotrichales</taxon>
        <taxon>Piscirickettsiaceae</taxon>
        <taxon>Methylophaga</taxon>
    </lineage>
</organism>
<dbReference type="InterPro" id="IPR058647">
    <property type="entry name" value="BSH_CzcB-like"/>
</dbReference>
<dbReference type="AlphaFoldDB" id="A0A0A0BCU5"/>
<feature type="coiled-coil region" evidence="2">
    <location>
        <begin position="164"/>
        <end position="191"/>
    </location>
</feature>
<dbReference type="Gene3D" id="2.40.50.100">
    <property type="match status" value="1"/>
</dbReference>
<dbReference type="Gene3D" id="1.10.287.470">
    <property type="entry name" value="Helix hairpin bin"/>
    <property type="match status" value="1"/>
</dbReference>